<accession>A0AAE0ZGB6</accession>
<protein>
    <submittedName>
        <fullName evidence="1">Uncharacterized protein</fullName>
    </submittedName>
</protein>
<evidence type="ECO:0000313" key="2">
    <source>
        <dbReference type="Proteomes" id="UP001283361"/>
    </source>
</evidence>
<name>A0AAE0ZGB6_9GAST</name>
<dbReference type="AlphaFoldDB" id="A0AAE0ZGB6"/>
<sequence length="125" mass="13622">MDHAEPTHGQWGGGGLISGLISFSCSSSKEISVNLLTLFLPSSPPTRGSRRTIAHRCRITIIRGISACLVFSCSRLHSPEMRRSHNKDRARPAEPAVGHCPSQAATRVIRIHITALRLDRDVCNG</sequence>
<organism evidence="1 2">
    <name type="scientific">Elysia crispata</name>
    <name type="common">lettuce slug</name>
    <dbReference type="NCBI Taxonomy" id="231223"/>
    <lineage>
        <taxon>Eukaryota</taxon>
        <taxon>Metazoa</taxon>
        <taxon>Spiralia</taxon>
        <taxon>Lophotrochozoa</taxon>
        <taxon>Mollusca</taxon>
        <taxon>Gastropoda</taxon>
        <taxon>Heterobranchia</taxon>
        <taxon>Euthyneura</taxon>
        <taxon>Panpulmonata</taxon>
        <taxon>Sacoglossa</taxon>
        <taxon>Placobranchoidea</taxon>
        <taxon>Plakobranchidae</taxon>
        <taxon>Elysia</taxon>
    </lineage>
</organism>
<proteinExistence type="predicted"/>
<comment type="caution">
    <text evidence="1">The sequence shown here is derived from an EMBL/GenBank/DDBJ whole genome shotgun (WGS) entry which is preliminary data.</text>
</comment>
<gene>
    <name evidence="1" type="ORF">RRG08_061242</name>
</gene>
<dbReference type="EMBL" id="JAWDGP010004017">
    <property type="protein sequence ID" value="KAK3768783.1"/>
    <property type="molecule type" value="Genomic_DNA"/>
</dbReference>
<evidence type="ECO:0000313" key="1">
    <source>
        <dbReference type="EMBL" id="KAK3768783.1"/>
    </source>
</evidence>
<dbReference type="Proteomes" id="UP001283361">
    <property type="component" value="Unassembled WGS sequence"/>
</dbReference>
<reference evidence="1" key="1">
    <citation type="journal article" date="2023" name="G3 (Bethesda)">
        <title>A reference genome for the long-term kleptoplast-retaining sea slug Elysia crispata morphotype clarki.</title>
        <authorList>
            <person name="Eastman K.E."/>
            <person name="Pendleton A.L."/>
            <person name="Shaikh M.A."/>
            <person name="Suttiyut T."/>
            <person name="Ogas R."/>
            <person name="Tomko P."/>
            <person name="Gavelis G."/>
            <person name="Widhalm J.R."/>
            <person name="Wisecaver J.H."/>
        </authorList>
    </citation>
    <scope>NUCLEOTIDE SEQUENCE</scope>
    <source>
        <strain evidence="1">ECLA1</strain>
    </source>
</reference>
<keyword evidence="2" id="KW-1185">Reference proteome</keyword>